<proteinExistence type="predicted"/>
<evidence type="ECO:0000313" key="1">
    <source>
        <dbReference type="EMBL" id="AFU59225.1"/>
    </source>
</evidence>
<dbReference type="KEGG" id="nga:Ngar_c22980"/>
<organism evidence="1 2">
    <name type="scientific">Nitrososphaera gargensis (strain Ga9.2)</name>
    <dbReference type="NCBI Taxonomy" id="1237085"/>
    <lineage>
        <taxon>Archaea</taxon>
        <taxon>Nitrososphaerota</taxon>
        <taxon>Nitrososphaeria</taxon>
        <taxon>Nitrososphaerales</taxon>
        <taxon>Nitrososphaeraceae</taxon>
        <taxon>Nitrososphaera</taxon>
    </lineage>
</organism>
<dbReference type="EMBL" id="CP002408">
    <property type="protein sequence ID" value="AFU59225.1"/>
    <property type="molecule type" value="Genomic_DNA"/>
</dbReference>
<protein>
    <submittedName>
        <fullName evidence="1">Uncharacterized protein</fullName>
    </submittedName>
</protein>
<dbReference type="AlphaFoldDB" id="K0IH64"/>
<dbReference type="InParanoid" id="K0IH64"/>
<name>K0IH64_NITGG</name>
<evidence type="ECO:0000313" key="2">
    <source>
        <dbReference type="Proteomes" id="UP000008037"/>
    </source>
</evidence>
<gene>
    <name evidence="1" type="ordered locus">Ngar_c22980</name>
</gene>
<dbReference type="HOGENOM" id="CLU_1302663_0_0_2"/>
<sequence length="229" mass="25649">MTLYLMTAEEKLVKRILSAGSAGIKKTDLRKELGDIDAALEKVISKGEVFVDKRAGAYYCFHKTHYIQSLLNSDPRFKLTYDMIQSLQASVSSSNKELAHTVETLANNISNLARFVLEIKNDQQSSLHQQMLATTNNVPIPTAPRRTMSVHDFKEEFDVALANSGSSIGWVELAKLRNELCDRCNITSDEFYRLVGELTSMHQDRYELSTGGGEGVMIRGLLHGFVRCI</sequence>
<keyword evidence="2" id="KW-1185">Reference proteome</keyword>
<dbReference type="Proteomes" id="UP000008037">
    <property type="component" value="Chromosome"/>
</dbReference>
<accession>K0IH64</accession>
<dbReference type="STRING" id="1237085.Ngar_c22980"/>
<dbReference type="BioCyc" id="CNIT1237085:G1324-2296-MONOMER"/>
<reference evidence="1 2" key="1">
    <citation type="journal article" date="2012" name="Environ. Microbiol.">
        <title>The genome of the ammonia-oxidizing Candidatus Nitrososphaera gargensis: insights into metabolic versatility and environmental adaptations.</title>
        <authorList>
            <person name="Spang A."/>
            <person name="Poehlein A."/>
            <person name="Offre P."/>
            <person name="Zumbragel S."/>
            <person name="Haider S."/>
            <person name="Rychlik N."/>
            <person name="Nowka B."/>
            <person name="Schmeisser C."/>
            <person name="Lebedeva E.V."/>
            <person name="Rattei T."/>
            <person name="Bohm C."/>
            <person name="Schmid M."/>
            <person name="Galushko A."/>
            <person name="Hatzenpichler R."/>
            <person name="Weinmaier T."/>
            <person name="Daniel R."/>
            <person name="Schleper C."/>
            <person name="Spieck E."/>
            <person name="Streit W."/>
            <person name="Wagner M."/>
        </authorList>
    </citation>
    <scope>NUCLEOTIDE SEQUENCE [LARGE SCALE GENOMIC DNA]</scope>
    <source>
        <strain evidence="2">Ga9.2</strain>
    </source>
</reference>